<protein>
    <submittedName>
        <fullName evidence="5">Cobalt-zinc-cadmium resistance protein CzcB</fullName>
    </submittedName>
</protein>
<keyword evidence="6" id="KW-1185">Reference proteome</keyword>
<comment type="similarity">
    <text evidence="1">Belongs to the membrane fusion protein (MFP) (TC 8.A.1) family.</text>
</comment>
<dbReference type="Gene3D" id="1.10.287.470">
    <property type="entry name" value="Helix hairpin bin"/>
    <property type="match status" value="1"/>
</dbReference>
<evidence type="ECO:0000256" key="1">
    <source>
        <dbReference type="ARBA" id="ARBA00009477"/>
    </source>
</evidence>
<dbReference type="InterPro" id="IPR058792">
    <property type="entry name" value="Beta-barrel_RND_2"/>
</dbReference>
<keyword evidence="2" id="KW-0175">Coiled coil</keyword>
<dbReference type="AlphaFoldDB" id="A0A518DXA1"/>
<dbReference type="Pfam" id="PF25954">
    <property type="entry name" value="Beta-barrel_RND_2"/>
    <property type="match status" value="1"/>
</dbReference>
<dbReference type="Gene3D" id="2.40.50.100">
    <property type="match status" value="1"/>
</dbReference>
<name>A0A518DXA1_9BACT</name>
<accession>A0A518DXA1</accession>
<evidence type="ECO:0000259" key="4">
    <source>
        <dbReference type="Pfam" id="PF25973"/>
    </source>
</evidence>
<dbReference type="Gene3D" id="2.40.420.20">
    <property type="match status" value="1"/>
</dbReference>
<dbReference type="PROSITE" id="PS51257">
    <property type="entry name" value="PROKAR_LIPOPROTEIN"/>
    <property type="match status" value="1"/>
</dbReference>
<feature type="coiled-coil region" evidence="2">
    <location>
        <begin position="169"/>
        <end position="196"/>
    </location>
</feature>
<evidence type="ECO:0000313" key="5">
    <source>
        <dbReference type="EMBL" id="QDU96476.1"/>
    </source>
</evidence>
<dbReference type="PANTHER" id="PTHR30469:SF15">
    <property type="entry name" value="HLYD FAMILY OF SECRETION PROTEINS"/>
    <property type="match status" value="1"/>
</dbReference>
<gene>
    <name evidence="5" type="primary">czcB_2</name>
    <name evidence="5" type="ORF">Pla8534_42970</name>
</gene>
<organism evidence="5 6">
    <name type="scientific">Lignipirellula cremea</name>
    <dbReference type="NCBI Taxonomy" id="2528010"/>
    <lineage>
        <taxon>Bacteria</taxon>
        <taxon>Pseudomonadati</taxon>
        <taxon>Planctomycetota</taxon>
        <taxon>Planctomycetia</taxon>
        <taxon>Pirellulales</taxon>
        <taxon>Pirellulaceae</taxon>
        <taxon>Lignipirellula</taxon>
    </lineage>
</organism>
<proteinExistence type="inferred from homology"/>
<dbReference type="InterPro" id="IPR058647">
    <property type="entry name" value="BSH_CzcB-like"/>
</dbReference>
<dbReference type="SUPFAM" id="SSF111369">
    <property type="entry name" value="HlyD-like secretion proteins"/>
    <property type="match status" value="1"/>
</dbReference>
<evidence type="ECO:0000313" key="6">
    <source>
        <dbReference type="Proteomes" id="UP000317648"/>
    </source>
</evidence>
<evidence type="ECO:0000256" key="2">
    <source>
        <dbReference type="SAM" id="Coils"/>
    </source>
</evidence>
<feature type="domain" description="CusB-like beta-barrel" evidence="3">
    <location>
        <begin position="260"/>
        <end position="329"/>
    </location>
</feature>
<dbReference type="Proteomes" id="UP000317648">
    <property type="component" value="Chromosome"/>
</dbReference>
<evidence type="ECO:0000259" key="3">
    <source>
        <dbReference type="Pfam" id="PF25954"/>
    </source>
</evidence>
<dbReference type="InterPro" id="IPR006143">
    <property type="entry name" value="RND_pump_MFP"/>
</dbReference>
<dbReference type="GO" id="GO:1990281">
    <property type="term" value="C:efflux pump complex"/>
    <property type="evidence" value="ECO:0007669"/>
    <property type="project" value="TreeGrafter"/>
</dbReference>
<sequence length="420" mass="44770">MVPRSPGQPAAAAFLIAVLAAASGCEGPTASSKAPAPQSANSPPRQVEVVEISWQPWADTVRLQGSLLGDQQSVVGSRLPGLVERVEVDLGATVHQGDVLVELDRRELELRVAQAAAELHQSCSAIGLTPDQSEHDVVRENSPGVMLEQALVDEARANLSRAQGLLDRKIVTESEYERLSAQLKTAEARYRSSLNAVSEQIALIGVKRAELALANQQLTESVIKAPYDGVVSQRHVSPGEYVQVGQGLVTIVRTDTLRFTAGVPERKARDIQPGQTIRIELEGESQPIIASVSRISPLINASSRARWIEADVANPQLRLQAGLFARARVVVNEDAQALAIPLSAVREFAGVQKAWVVRDGVAAECRIQTGRAEADRIEILSGLEPGDLVVRNSKDGKAGAAVAVREDPAPAMHVVSESGG</sequence>
<dbReference type="Pfam" id="PF25973">
    <property type="entry name" value="BSH_CzcB"/>
    <property type="match status" value="1"/>
</dbReference>
<dbReference type="NCBIfam" id="TIGR01730">
    <property type="entry name" value="RND_mfp"/>
    <property type="match status" value="1"/>
</dbReference>
<dbReference type="RefSeq" id="WP_145055102.1">
    <property type="nucleotide sequence ID" value="NZ_CP036433.1"/>
</dbReference>
<dbReference type="PANTHER" id="PTHR30469">
    <property type="entry name" value="MULTIDRUG RESISTANCE PROTEIN MDTA"/>
    <property type="match status" value="1"/>
</dbReference>
<dbReference type="OrthoDB" id="252309at2"/>
<dbReference type="EMBL" id="CP036433">
    <property type="protein sequence ID" value="QDU96476.1"/>
    <property type="molecule type" value="Genomic_DNA"/>
</dbReference>
<reference evidence="5 6" key="1">
    <citation type="submission" date="2019-02" db="EMBL/GenBank/DDBJ databases">
        <title>Deep-cultivation of Planctomycetes and their phenomic and genomic characterization uncovers novel biology.</title>
        <authorList>
            <person name="Wiegand S."/>
            <person name="Jogler M."/>
            <person name="Boedeker C."/>
            <person name="Pinto D."/>
            <person name="Vollmers J."/>
            <person name="Rivas-Marin E."/>
            <person name="Kohn T."/>
            <person name="Peeters S.H."/>
            <person name="Heuer A."/>
            <person name="Rast P."/>
            <person name="Oberbeckmann S."/>
            <person name="Bunk B."/>
            <person name="Jeske O."/>
            <person name="Meyerdierks A."/>
            <person name="Storesund J.E."/>
            <person name="Kallscheuer N."/>
            <person name="Luecker S."/>
            <person name="Lage O.M."/>
            <person name="Pohl T."/>
            <person name="Merkel B.J."/>
            <person name="Hornburger P."/>
            <person name="Mueller R.-W."/>
            <person name="Bruemmer F."/>
            <person name="Labrenz M."/>
            <person name="Spormann A.M."/>
            <person name="Op den Camp H."/>
            <person name="Overmann J."/>
            <person name="Amann R."/>
            <person name="Jetten M.S.M."/>
            <person name="Mascher T."/>
            <person name="Medema M.H."/>
            <person name="Devos D.P."/>
            <person name="Kaster A.-K."/>
            <person name="Ovreas L."/>
            <person name="Rohde M."/>
            <person name="Galperin M.Y."/>
            <person name="Jogler C."/>
        </authorList>
    </citation>
    <scope>NUCLEOTIDE SEQUENCE [LARGE SCALE GENOMIC DNA]</scope>
    <source>
        <strain evidence="5 6">Pla85_3_4</strain>
    </source>
</reference>
<dbReference type="Gene3D" id="2.40.30.170">
    <property type="match status" value="1"/>
</dbReference>
<dbReference type="KEGG" id="lcre:Pla8534_42970"/>
<feature type="domain" description="CzcB-like barrel-sandwich hybrid" evidence="4">
    <location>
        <begin position="73"/>
        <end position="251"/>
    </location>
</feature>
<dbReference type="GO" id="GO:0015562">
    <property type="term" value="F:efflux transmembrane transporter activity"/>
    <property type="evidence" value="ECO:0007669"/>
    <property type="project" value="TreeGrafter"/>
</dbReference>